<feature type="region of interest" description="Disordered" evidence="1">
    <location>
        <begin position="1"/>
        <end position="79"/>
    </location>
</feature>
<reference evidence="2" key="1">
    <citation type="submission" date="2017-07" db="EMBL/GenBank/DDBJ databases">
        <title>Taro Niue Genome Assembly and Annotation.</title>
        <authorList>
            <person name="Atibalentja N."/>
            <person name="Keating K."/>
            <person name="Fields C.J."/>
        </authorList>
    </citation>
    <scope>NUCLEOTIDE SEQUENCE</scope>
    <source>
        <strain evidence="2">Niue_2</strain>
        <tissue evidence="2">Leaf</tissue>
    </source>
</reference>
<dbReference type="AlphaFoldDB" id="A0A843WUF0"/>
<keyword evidence="3" id="KW-1185">Reference proteome</keyword>
<feature type="compositionally biased region" description="Basic and acidic residues" evidence="1">
    <location>
        <begin position="1"/>
        <end position="15"/>
    </location>
</feature>
<sequence length="79" mass="8797">MSLDKRESRQRKVENEAEISEESSTRLSRRDRKDDDDEFGSEDSYPELTEAVEHEHATRSRGKALKGGSGSRGSTAAAL</sequence>
<feature type="compositionally biased region" description="Acidic residues" evidence="1">
    <location>
        <begin position="34"/>
        <end position="45"/>
    </location>
</feature>
<dbReference type="EMBL" id="NMUH01003896">
    <property type="protein sequence ID" value="MQM07544.1"/>
    <property type="molecule type" value="Genomic_DNA"/>
</dbReference>
<evidence type="ECO:0000256" key="1">
    <source>
        <dbReference type="SAM" id="MobiDB-lite"/>
    </source>
</evidence>
<evidence type="ECO:0000313" key="2">
    <source>
        <dbReference type="EMBL" id="MQM07544.1"/>
    </source>
</evidence>
<protein>
    <submittedName>
        <fullName evidence="2">Uncharacterized protein</fullName>
    </submittedName>
</protein>
<gene>
    <name evidence="2" type="ORF">Taro_040388</name>
</gene>
<organism evidence="2 3">
    <name type="scientific">Colocasia esculenta</name>
    <name type="common">Wild taro</name>
    <name type="synonym">Arum esculentum</name>
    <dbReference type="NCBI Taxonomy" id="4460"/>
    <lineage>
        <taxon>Eukaryota</taxon>
        <taxon>Viridiplantae</taxon>
        <taxon>Streptophyta</taxon>
        <taxon>Embryophyta</taxon>
        <taxon>Tracheophyta</taxon>
        <taxon>Spermatophyta</taxon>
        <taxon>Magnoliopsida</taxon>
        <taxon>Liliopsida</taxon>
        <taxon>Araceae</taxon>
        <taxon>Aroideae</taxon>
        <taxon>Colocasieae</taxon>
        <taxon>Colocasia</taxon>
    </lineage>
</organism>
<proteinExistence type="predicted"/>
<accession>A0A843WUF0</accession>
<name>A0A843WUF0_COLES</name>
<evidence type="ECO:0000313" key="3">
    <source>
        <dbReference type="Proteomes" id="UP000652761"/>
    </source>
</evidence>
<comment type="caution">
    <text evidence="2">The sequence shown here is derived from an EMBL/GenBank/DDBJ whole genome shotgun (WGS) entry which is preliminary data.</text>
</comment>
<dbReference type="Proteomes" id="UP000652761">
    <property type="component" value="Unassembled WGS sequence"/>
</dbReference>